<feature type="domain" description="Helix-turn-helix" evidence="1">
    <location>
        <begin position="77"/>
        <end position="137"/>
    </location>
</feature>
<gene>
    <name evidence="2" type="ORF">SEV965_LOCUS29618</name>
</gene>
<reference evidence="2" key="1">
    <citation type="submission" date="2021-02" db="EMBL/GenBank/DDBJ databases">
        <authorList>
            <person name="Nowell W R."/>
        </authorList>
    </citation>
    <scope>NUCLEOTIDE SEQUENCE</scope>
</reference>
<dbReference type="EMBL" id="CAJNOU010003021">
    <property type="protein sequence ID" value="CAF1365707.1"/>
    <property type="molecule type" value="Genomic_DNA"/>
</dbReference>
<dbReference type="Pfam" id="PF26215">
    <property type="entry name" value="HTH_animal"/>
    <property type="match status" value="1"/>
</dbReference>
<dbReference type="Proteomes" id="UP000663889">
    <property type="component" value="Unassembled WGS sequence"/>
</dbReference>
<proteinExistence type="predicted"/>
<name>A0A815II19_9BILA</name>
<sequence length="230" mass="27723">MEESYELRIRAESQLIHAINWPARHLFKQIDRWNHFDENIKLSENIGSTADFLDLHIENQDGQLFTTIFQKPSYEPYYLPFKSIHPLHMKKNIIFTMLLRAIRYCSTFQDYLNEREKLRMALLLNKYPNKFIDEQFNNILLKLNTQSLTCNNYINCRQEVIDSPIREKVPVDYCKTIFVHFTYCSSMRTFPRKFHTLWNKYFGESPINEVLPVLGTRNVKNLQRRLIYTR</sequence>
<evidence type="ECO:0000313" key="2">
    <source>
        <dbReference type="EMBL" id="CAF1365707.1"/>
    </source>
</evidence>
<dbReference type="InterPro" id="IPR058912">
    <property type="entry name" value="HTH_animal"/>
</dbReference>
<accession>A0A815II19</accession>
<evidence type="ECO:0000313" key="3">
    <source>
        <dbReference type="Proteomes" id="UP000663889"/>
    </source>
</evidence>
<organism evidence="2 3">
    <name type="scientific">Rotaria sordida</name>
    <dbReference type="NCBI Taxonomy" id="392033"/>
    <lineage>
        <taxon>Eukaryota</taxon>
        <taxon>Metazoa</taxon>
        <taxon>Spiralia</taxon>
        <taxon>Gnathifera</taxon>
        <taxon>Rotifera</taxon>
        <taxon>Eurotatoria</taxon>
        <taxon>Bdelloidea</taxon>
        <taxon>Philodinida</taxon>
        <taxon>Philodinidae</taxon>
        <taxon>Rotaria</taxon>
    </lineage>
</organism>
<dbReference type="PANTHER" id="PTHR21301:SF10">
    <property type="entry name" value="REVERSE TRANSCRIPTASE DOMAIN-CONTAINING PROTEIN"/>
    <property type="match status" value="1"/>
</dbReference>
<comment type="caution">
    <text evidence="2">The sequence shown here is derived from an EMBL/GenBank/DDBJ whole genome shotgun (WGS) entry which is preliminary data.</text>
</comment>
<protein>
    <recommendedName>
        <fullName evidence="1">Helix-turn-helix domain-containing protein</fullName>
    </recommendedName>
</protein>
<evidence type="ECO:0000259" key="1">
    <source>
        <dbReference type="Pfam" id="PF26215"/>
    </source>
</evidence>
<dbReference type="AlphaFoldDB" id="A0A815II19"/>
<dbReference type="PANTHER" id="PTHR21301">
    <property type="entry name" value="REVERSE TRANSCRIPTASE"/>
    <property type="match status" value="1"/>
</dbReference>